<accession>A0A9W6TDA6</accession>
<dbReference type="OrthoDB" id="125084at2759"/>
<evidence type="ECO:0000313" key="3">
    <source>
        <dbReference type="Proteomes" id="UP001165083"/>
    </source>
</evidence>
<name>A0A9W6TDA6_9STRA</name>
<keyword evidence="3" id="KW-1185">Reference proteome</keyword>
<organism evidence="2 3">
    <name type="scientific">Phytophthora lilii</name>
    <dbReference type="NCBI Taxonomy" id="2077276"/>
    <lineage>
        <taxon>Eukaryota</taxon>
        <taxon>Sar</taxon>
        <taxon>Stramenopiles</taxon>
        <taxon>Oomycota</taxon>
        <taxon>Peronosporomycetes</taxon>
        <taxon>Peronosporales</taxon>
        <taxon>Peronosporaceae</taxon>
        <taxon>Phytophthora</taxon>
    </lineage>
</organism>
<proteinExistence type="predicted"/>
<dbReference type="PANTHER" id="PTHR13510">
    <property type="entry name" value="FYVE-FINGER-CONTAINING RAB5 EFFECTOR PROTEIN RABENOSYN-5-RELATED"/>
    <property type="match status" value="1"/>
</dbReference>
<evidence type="ECO:0000256" key="1">
    <source>
        <dbReference type="SAM" id="MobiDB-lite"/>
    </source>
</evidence>
<feature type="region of interest" description="Disordered" evidence="1">
    <location>
        <begin position="324"/>
        <end position="347"/>
    </location>
</feature>
<feature type="compositionally biased region" description="Low complexity" evidence="1">
    <location>
        <begin position="328"/>
        <end position="340"/>
    </location>
</feature>
<dbReference type="AlphaFoldDB" id="A0A9W6TDA6"/>
<dbReference type="Proteomes" id="UP001165083">
    <property type="component" value="Unassembled WGS sequence"/>
</dbReference>
<dbReference type="InterPro" id="IPR052727">
    <property type="entry name" value="Rab4/Rab5_effector"/>
</dbReference>
<evidence type="ECO:0000313" key="2">
    <source>
        <dbReference type="EMBL" id="GMF10629.1"/>
    </source>
</evidence>
<protein>
    <submittedName>
        <fullName evidence="2">Unnamed protein product</fullName>
    </submittedName>
</protein>
<dbReference type="PANTHER" id="PTHR13510:SF44">
    <property type="entry name" value="RABENOSYN-5"/>
    <property type="match status" value="1"/>
</dbReference>
<dbReference type="EMBL" id="BSXW01000050">
    <property type="protein sequence ID" value="GMF10629.1"/>
    <property type="molecule type" value="Genomic_DNA"/>
</dbReference>
<gene>
    <name evidence="2" type="ORF">Plil01_000141200</name>
</gene>
<sequence length="395" mass="43967">MLLKNAIKCPRLAESAVLYAVQRQTLCEPYAFTGVKWATIKLSVASNRDLCYFDKMGLVRQTSGKRMAYHVMQSVDLAEYPHKAKNKRVQMSLCYVLEELEDDLVGVYMQGEMNYSAMSCFATPAVSEMLLAIANTLECTRAKKLLLMMSRPGGLRNNSSQKNCAYCKGSSSFFESLENCAGCNKHVCKKCRSSEHVLARGGCHLKRAEFCRKCTYKTSKSSLDQVAIEASGYNAAGLAHKASFITIEEETEDAKVDIHGSDRSLTSFVRKISAQMQELSTPGDFRASSLSLIGGLSEDEEREGEDVLNASRLKSGAFMVLDSHLPSRSRSSRTSTASSSYGRDEEDPEQFHATLFARLQQVSQQAEETWFLAREQSIVANSVRQRSQRRAQSYA</sequence>
<comment type="caution">
    <text evidence="2">The sequence shown here is derived from an EMBL/GenBank/DDBJ whole genome shotgun (WGS) entry which is preliminary data.</text>
</comment>
<reference evidence="2" key="1">
    <citation type="submission" date="2023-04" db="EMBL/GenBank/DDBJ databases">
        <title>Phytophthora lilii NBRC 32176.</title>
        <authorList>
            <person name="Ichikawa N."/>
            <person name="Sato H."/>
            <person name="Tonouchi N."/>
        </authorList>
    </citation>
    <scope>NUCLEOTIDE SEQUENCE</scope>
    <source>
        <strain evidence="2">NBRC 32176</strain>
    </source>
</reference>